<feature type="compositionally biased region" description="Basic and acidic residues" evidence="2">
    <location>
        <begin position="780"/>
        <end position="795"/>
    </location>
</feature>
<feature type="region of interest" description="Disordered" evidence="2">
    <location>
        <begin position="741"/>
        <end position="814"/>
    </location>
</feature>
<name>A0AAD8MDJ1_9APIA</name>
<evidence type="ECO:0000313" key="3">
    <source>
        <dbReference type="EMBL" id="KAK1369616.1"/>
    </source>
</evidence>
<organism evidence="3 4">
    <name type="scientific">Heracleum sosnowskyi</name>
    <dbReference type="NCBI Taxonomy" id="360622"/>
    <lineage>
        <taxon>Eukaryota</taxon>
        <taxon>Viridiplantae</taxon>
        <taxon>Streptophyta</taxon>
        <taxon>Embryophyta</taxon>
        <taxon>Tracheophyta</taxon>
        <taxon>Spermatophyta</taxon>
        <taxon>Magnoliopsida</taxon>
        <taxon>eudicotyledons</taxon>
        <taxon>Gunneridae</taxon>
        <taxon>Pentapetalae</taxon>
        <taxon>asterids</taxon>
        <taxon>campanulids</taxon>
        <taxon>Apiales</taxon>
        <taxon>Apiaceae</taxon>
        <taxon>Apioideae</taxon>
        <taxon>apioid superclade</taxon>
        <taxon>Tordylieae</taxon>
        <taxon>Tordyliinae</taxon>
        <taxon>Heracleum</taxon>
    </lineage>
</organism>
<protein>
    <submittedName>
        <fullName evidence="3">Uncharacterized protein</fullName>
    </submittedName>
</protein>
<evidence type="ECO:0000313" key="4">
    <source>
        <dbReference type="Proteomes" id="UP001237642"/>
    </source>
</evidence>
<evidence type="ECO:0000256" key="2">
    <source>
        <dbReference type="SAM" id="MobiDB-lite"/>
    </source>
</evidence>
<feature type="coiled-coil region" evidence="1">
    <location>
        <begin position="590"/>
        <end position="617"/>
    </location>
</feature>
<evidence type="ECO:0000256" key="1">
    <source>
        <dbReference type="SAM" id="Coils"/>
    </source>
</evidence>
<feature type="compositionally biased region" description="Acidic residues" evidence="2">
    <location>
        <begin position="743"/>
        <end position="754"/>
    </location>
</feature>
<reference evidence="3" key="1">
    <citation type="submission" date="2023-02" db="EMBL/GenBank/DDBJ databases">
        <title>Genome of toxic invasive species Heracleum sosnowskyi carries increased number of genes despite the absence of recent whole-genome duplications.</title>
        <authorList>
            <person name="Schelkunov M."/>
            <person name="Shtratnikova V."/>
            <person name="Makarenko M."/>
            <person name="Klepikova A."/>
            <person name="Omelchenko D."/>
            <person name="Novikova G."/>
            <person name="Obukhova E."/>
            <person name="Bogdanov V."/>
            <person name="Penin A."/>
            <person name="Logacheva M."/>
        </authorList>
    </citation>
    <scope>NUCLEOTIDE SEQUENCE</scope>
    <source>
        <strain evidence="3">Hsosn_3</strain>
        <tissue evidence="3">Leaf</tissue>
    </source>
</reference>
<comment type="caution">
    <text evidence="3">The sequence shown here is derived from an EMBL/GenBank/DDBJ whole genome shotgun (WGS) entry which is preliminary data.</text>
</comment>
<dbReference type="AlphaFoldDB" id="A0AAD8MDJ1"/>
<keyword evidence="1" id="KW-0175">Coiled coil</keyword>
<reference evidence="3" key="2">
    <citation type="submission" date="2023-05" db="EMBL/GenBank/DDBJ databases">
        <authorList>
            <person name="Schelkunov M.I."/>
        </authorList>
    </citation>
    <scope>NUCLEOTIDE SEQUENCE</scope>
    <source>
        <strain evidence="3">Hsosn_3</strain>
        <tissue evidence="3">Leaf</tissue>
    </source>
</reference>
<proteinExistence type="predicted"/>
<gene>
    <name evidence="3" type="ORF">POM88_035708</name>
</gene>
<accession>A0AAD8MDJ1</accession>
<dbReference type="Proteomes" id="UP001237642">
    <property type="component" value="Unassembled WGS sequence"/>
</dbReference>
<dbReference type="EMBL" id="JAUIZM010000008">
    <property type="protein sequence ID" value="KAK1369616.1"/>
    <property type="molecule type" value="Genomic_DNA"/>
</dbReference>
<sequence length="864" mass="96586">MCVDLLFYGSSIKRLYGTRDRDNPDLRPRVWGCYSPAITMIVPLKHEPLRILCSTAIVSTYLSSITFCVGDTHYTLNRDILCDALHFPRDNFVNLPSEADLIQFFTNIHYQGQVDLVKLSKSNLVGEWDLLFDTLAKVFSNCTKTNFHNIHSLLQNIGFAVANNLRINFGHLIWNHLARRVLVARSDHSNGRKVKCFYPHFLTLMINHVLTDEHKQLFSLSMSENCRTTHVKFFPRLNTTFKYLRVHVVITPFMTQFIQLPAFGLPVPEQQPSVDQSTHAGTEDATPIQVVFPNPGSSSHVTTETQEVHRADHEFVEPQTLSQVVESNTELTPTTTEPELNVYSGEDSMREPTALFPPLIKRRTYMETTVSPSASSQRDMDFDMANEQYLETLSQQGESIEQSHRAMAIYPESSTLPLLTMGEYIPIDDTQDTLLGEHIGFDKVPTIVTVEVPSQAFEGKSDSLPSQIESFSPLPEGTSLAPLRDFPLADLSRECGRQPSEFNTEAIQFQSSDHFLNFTRDWDLRTPIAPPLTSQEEARVIFYAGTSSDNLERQLVVRTESQTPSDTQAREVSETPLRAIEVSAHTDTNTALLLAQIASLQKQLMETQAEKDLLKAQVVEQSSSSTSITNQLGTIKDDLEGLKGNLLPKMNAIQQSQVLVASDISDLTTSNAQISESVKEIATISAKVDFILQIADEHQTFNEEKMSRIEGGMEHLNEGMNHLYNMIKNSHQPNAEQKKFFEGDDDEDEDDEGGDGGNGYDQGAIRGRSEVNPDATQVKSVEDSSTKGENVEKQGGDQAGSHGAGGSGKDKGKQKLTFSDADYYQGEQGDFDFDFVDQPIQTERKQHIIPILLPLKELTAELLI</sequence>
<keyword evidence="4" id="KW-1185">Reference proteome</keyword>